<gene>
    <name evidence="6" type="ORF">L484_023158</name>
</gene>
<sequence length="388" mass="41508">MSSATPMELPLEWHLWLIWHVYKVCSQGGCPESAVLAAIDLAIRDDVDVISLSLGSFPKKSFLQDALQIATFRAVQHGIFVSCSAGNVGPFDSSVSGPAPWVLTVGASTIDRSIRAVAKLGNRQEYMGESLFQPGDFKPKLLPLVYSEFCDPQTLERVCVRGKIVLCQGIGGASGVSRGEEVKKARALAMITMNEKFDGFSTIADLHVLPATRVTPKGPGSKPTLIQPQPMATISFRGTIIGQSSSAPRVLSFSSRGPKLVSPGILKPDILGPGVNILAAWPFPVDKNTNSNSAFHVNTGTSMACPHLSGIAALLKSSHPDWSPATIKSAIMTTADVKNLRGNPILDQLLAPLTCLPWAEAMSTPQKQMTLALFMTSKQMIIFLICVA</sequence>
<dbReference type="InterPro" id="IPR045051">
    <property type="entry name" value="SBT"/>
</dbReference>
<dbReference type="PROSITE" id="PS51892">
    <property type="entry name" value="SUBTILASE"/>
    <property type="match status" value="1"/>
</dbReference>
<evidence type="ECO:0000259" key="5">
    <source>
        <dbReference type="Pfam" id="PF00082"/>
    </source>
</evidence>
<dbReference type="Proteomes" id="UP000030645">
    <property type="component" value="Unassembled WGS sequence"/>
</dbReference>
<dbReference type="eggNOG" id="ENOG502QPQR">
    <property type="taxonomic scope" value="Eukaryota"/>
</dbReference>
<name>W9SMX7_9ROSA</name>
<dbReference type="GO" id="GO:0005576">
    <property type="term" value="C:extracellular region"/>
    <property type="evidence" value="ECO:0007669"/>
    <property type="project" value="UniProtKB-SubCell"/>
</dbReference>
<dbReference type="Gene3D" id="3.40.50.200">
    <property type="entry name" value="Peptidase S8/S53 domain"/>
    <property type="match status" value="1"/>
</dbReference>
<dbReference type="EMBL" id="KE345823">
    <property type="protein sequence ID" value="EXC17804.1"/>
    <property type="molecule type" value="Genomic_DNA"/>
</dbReference>
<keyword evidence="7" id="KW-1185">Reference proteome</keyword>
<comment type="subcellular location">
    <subcellularLocation>
        <location evidence="1">Secreted</location>
    </subcellularLocation>
</comment>
<evidence type="ECO:0000313" key="7">
    <source>
        <dbReference type="Proteomes" id="UP000030645"/>
    </source>
</evidence>
<keyword evidence="6" id="KW-0378">Hydrolase</keyword>
<reference evidence="7" key="1">
    <citation type="submission" date="2013-01" db="EMBL/GenBank/DDBJ databases">
        <title>Draft Genome Sequence of a Mulberry Tree, Morus notabilis C.K. Schneid.</title>
        <authorList>
            <person name="He N."/>
            <person name="Zhao S."/>
        </authorList>
    </citation>
    <scope>NUCLEOTIDE SEQUENCE</scope>
</reference>
<accession>W9SMX7</accession>
<proteinExistence type="inferred from homology"/>
<protein>
    <submittedName>
        <fullName evidence="6">Subtilisin-like protease SDD1</fullName>
    </submittedName>
</protein>
<dbReference type="GO" id="GO:0006508">
    <property type="term" value="P:proteolysis"/>
    <property type="evidence" value="ECO:0007669"/>
    <property type="project" value="UniProtKB-KW"/>
</dbReference>
<feature type="domain" description="Peptidase S8/S53" evidence="5">
    <location>
        <begin position="20"/>
        <end position="338"/>
    </location>
</feature>
<dbReference type="GO" id="GO:0004252">
    <property type="term" value="F:serine-type endopeptidase activity"/>
    <property type="evidence" value="ECO:0007669"/>
    <property type="project" value="InterPro"/>
</dbReference>
<comment type="similarity">
    <text evidence="2 4">Belongs to the peptidase S8 family.</text>
</comment>
<evidence type="ECO:0000256" key="3">
    <source>
        <dbReference type="ARBA" id="ARBA00022729"/>
    </source>
</evidence>
<evidence type="ECO:0000256" key="2">
    <source>
        <dbReference type="ARBA" id="ARBA00011073"/>
    </source>
</evidence>
<evidence type="ECO:0000256" key="4">
    <source>
        <dbReference type="PROSITE-ProRule" id="PRU01240"/>
    </source>
</evidence>
<keyword evidence="3" id="KW-0732">Signal</keyword>
<dbReference type="InterPro" id="IPR000209">
    <property type="entry name" value="Peptidase_S8/S53_dom"/>
</dbReference>
<evidence type="ECO:0000256" key="1">
    <source>
        <dbReference type="ARBA" id="ARBA00004613"/>
    </source>
</evidence>
<dbReference type="CDD" id="cd02120">
    <property type="entry name" value="PA_subtilisin_like"/>
    <property type="match status" value="1"/>
</dbReference>
<dbReference type="PANTHER" id="PTHR10795">
    <property type="entry name" value="PROPROTEIN CONVERTASE SUBTILISIN/KEXIN"/>
    <property type="match status" value="1"/>
</dbReference>
<comment type="caution">
    <text evidence="4">Lacks conserved residue(s) required for the propagation of feature annotation.</text>
</comment>
<dbReference type="AlphaFoldDB" id="W9SMX7"/>
<dbReference type="Gene3D" id="3.50.30.30">
    <property type="match status" value="1"/>
</dbReference>
<dbReference type="Pfam" id="PF00082">
    <property type="entry name" value="Peptidase_S8"/>
    <property type="match status" value="1"/>
</dbReference>
<dbReference type="InterPro" id="IPR036852">
    <property type="entry name" value="Peptidase_S8/S53_dom_sf"/>
</dbReference>
<evidence type="ECO:0000313" key="6">
    <source>
        <dbReference type="EMBL" id="EXC17804.1"/>
    </source>
</evidence>
<dbReference type="SUPFAM" id="SSF52743">
    <property type="entry name" value="Subtilisin-like"/>
    <property type="match status" value="1"/>
</dbReference>
<keyword evidence="6" id="KW-0645">Protease</keyword>
<dbReference type="STRING" id="981085.W9SMX7"/>
<organism evidence="6 7">
    <name type="scientific">Morus notabilis</name>
    <dbReference type="NCBI Taxonomy" id="981085"/>
    <lineage>
        <taxon>Eukaryota</taxon>
        <taxon>Viridiplantae</taxon>
        <taxon>Streptophyta</taxon>
        <taxon>Embryophyta</taxon>
        <taxon>Tracheophyta</taxon>
        <taxon>Spermatophyta</taxon>
        <taxon>Magnoliopsida</taxon>
        <taxon>eudicotyledons</taxon>
        <taxon>Gunneridae</taxon>
        <taxon>Pentapetalae</taxon>
        <taxon>rosids</taxon>
        <taxon>fabids</taxon>
        <taxon>Rosales</taxon>
        <taxon>Moraceae</taxon>
        <taxon>Moreae</taxon>
        <taxon>Morus</taxon>
    </lineage>
</organism>